<keyword evidence="6" id="KW-0804">Transcription</keyword>
<dbReference type="SUPFAM" id="SSF88946">
    <property type="entry name" value="Sigma2 domain of RNA polymerase sigma factors"/>
    <property type="match status" value="1"/>
</dbReference>
<evidence type="ECO:0000256" key="6">
    <source>
        <dbReference type="ARBA" id="ARBA00023163"/>
    </source>
</evidence>
<organism evidence="9 10">
    <name type="scientific">Gordonia spumicola</name>
    <dbReference type="NCBI Taxonomy" id="589161"/>
    <lineage>
        <taxon>Bacteria</taxon>
        <taxon>Bacillati</taxon>
        <taxon>Actinomycetota</taxon>
        <taxon>Actinomycetes</taxon>
        <taxon>Mycobacteriales</taxon>
        <taxon>Gordoniaceae</taxon>
        <taxon>Gordonia</taxon>
    </lineage>
</organism>
<accession>A0A7I9VAJ8</accession>
<name>A0A7I9VAJ8_9ACTN</name>
<dbReference type="GO" id="GO:0003677">
    <property type="term" value="F:DNA binding"/>
    <property type="evidence" value="ECO:0007669"/>
    <property type="project" value="UniProtKB-KW"/>
</dbReference>
<protein>
    <submittedName>
        <fullName evidence="9">RNA polymerase sigma24 factor</fullName>
    </submittedName>
</protein>
<sequence>MPLRGSVRQNGFRGDVPGAEMTADDFVEHRPLLFSIAYEILGSVADAEDVVSDSWLRWRDVDRAGVENPRAYLARIVTRQALNAARRAGRRREDYVGPWLPEPLETSTDDALDHILTGEAVTTAMLLVLETLSPPERAVFVLREVFAFEYSEIAAAVDKSESAVRQIASRARNHVRARRNAAVAEPSQAQAVAERFLASAVTGDVQGLMDTLAPGVVFLGDGGGVVSAARRPVHGVDHVARLLVGLLAKGTDMGEMGFRMTVVNGMPAVITSIDGVVDNVTCVEVIDGRVTAVYVVRNPEKLGRLRSVS</sequence>
<gene>
    <name evidence="9" type="ORF">nbrc107696_25490</name>
</gene>
<proteinExistence type="inferred from homology"/>
<dbReference type="InterPro" id="IPR036388">
    <property type="entry name" value="WH-like_DNA-bd_sf"/>
</dbReference>
<dbReference type="InterPro" id="IPR014284">
    <property type="entry name" value="RNA_pol_sigma-70_dom"/>
</dbReference>
<evidence type="ECO:0000313" key="10">
    <source>
        <dbReference type="Proteomes" id="UP000444960"/>
    </source>
</evidence>
<reference evidence="10" key="1">
    <citation type="submission" date="2019-06" db="EMBL/GenBank/DDBJ databases">
        <title>Gordonia isolated from sludge of a wastewater treatment plant.</title>
        <authorList>
            <person name="Tamura T."/>
            <person name="Aoyama K."/>
            <person name="Kang Y."/>
            <person name="Saito S."/>
            <person name="Akiyama N."/>
            <person name="Yazawa K."/>
            <person name="Gonoi T."/>
            <person name="Mikami Y."/>
        </authorList>
    </citation>
    <scope>NUCLEOTIDE SEQUENCE [LARGE SCALE GENOMIC DNA]</scope>
    <source>
        <strain evidence="10">NBRC 107696</strain>
    </source>
</reference>
<dbReference type="CDD" id="cd06171">
    <property type="entry name" value="Sigma70_r4"/>
    <property type="match status" value="1"/>
</dbReference>
<dbReference type="SUPFAM" id="SSF54427">
    <property type="entry name" value="NTF2-like"/>
    <property type="match status" value="1"/>
</dbReference>
<keyword evidence="5" id="KW-0238">DNA-binding</keyword>
<dbReference type="NCBIfam" id="NF007214">
    <property type="entry name" value="PRK09636.1"/>
    <property type="match status" value="1"/>
</dbReference>
<dbReference type="InterPro" id="IPR032710">
    <property type="entry name" value="NTF2-like_dom_sf"/>
</dbReference>
<dbReference type="EMBL" id="BJOV01000005">
    <property type="protein sequence ID" value="GEE02103.1"/>
    <property type="molecule type" value="Genomic_DNA"/>
</dbReference>
<dbReference type="PANTHER" id="PTHR30173:SF36">
    <property type="entry name" value="ECF RNA POLYMERASE SIGMA FACTOR SIGJ"/>
    <property type="match status" value="1"/>
</dbReference>
<keyword evidence="4" id="KW-0731">Sigma factor</keyword>
<evidence type="ECO:0000259" key="7">
    <source>
        <dbReference type="Pfam" id="PF04542"/>
    </source>
</evidence>
<dbReference type="Gene3D" id="1.10.10.10">
    <property type="entry name" value="Winged helix-like DNA-binding domain superfamily/Winged helix DNA-binding domain"/>
    <property type="match status" value="1"/>
</dbReference>
<dbReference type="AlphaFoldDB" id="A0A7I9VAJ8"/>
<dbReference type="InterPro" id="IPR014303">
    <property type="entry name" value="RNA_pol_sigma-70_ECF"/>
</dbReference>
<comment type="caution">
    <text evidence="9">The sequence shown here is derived from an EMBL/GenBank/DDBJ whole genome shotgun (WGS) entry which is preliminary data.</text>
</comment>
<dbReference type="InterPro" id="IPR013325">
    <property type="entry name" value="RNA_pol_sigma_r2"/>
</dbReference>
<evidence type="ECO:0000313" key="9">
    <source>
        <dbReference type="EMBL" id="GEE02103.1"/>
    </source>
</evidence>
<keyword evidence="3" id="KW-0805">Transcription regulation</keyword>
<evidence type="ECO:0000256" key="4">
    <source>
        <dbReference type="ARBA" id="ARBA00023082"/>
    </source>
</evidence>
<dbReference type="GO" id="GO:0016987">
    <property type="term" value="F:sigma factor activity"/>
    <property type="evidence" value="ECO:0007669"/>
    <property type="project" value="UniProtKB-KW"/>
</dbReference>
<dbReference type="Proteomes" id="UP000444960">
    <property type="component" value="Unassembled WGS sequence"/>
</dbReference>
<dbReference type="NCBIfam" id="TIGR02957">
    <property type="entry name" value="SigX4"/>
    <property type="match status" value="1"/>
</dbReference>
<dbReference type="Pfam" id="PF04542">
    <property type="entry name" value="Sigma70_r2"/>
    <property type="match status" value="1"/>
</dbReference>
<comment type="subunit">
    <text evidence="2">Interacts transiently with the RNA polymerase catalytic core formed by RpoA, RpoB, RpoC and RpoZ (2 alpha, 1 beta, 1 beta' and 1 omega subunit) to form the RNA polymerase holoenzyme that can initiate transcription.</text>
</comment>
<dbReference type="InterPro" id="IPR013249">
    <property type="entry name" value="RNA_pol_sigma70_r4_t2"/>
</dbReference>
<comment type="similarity">
    <text evidence="1">Belongs to the sigma-70 factor family. ECF subfamily.</text>
</comment>
<evidence type="ECO:0000256" key="2">
    <source>
        <dbReference type="ARBA" id="ARBA00011344"/>
    </source>
</evidence>
<dbReference type="NCBIfam" id="TIGR02937">
    <property type="entry name" value="sigma70-ECF"/>
    <property type="match status" value="1"/>
</dbReference>
<dbReference type="Gene3D" id="3.10.450.50">
    <property type="match status" value="1"/>
</dbReference>
<dbReference type="Gene3D" id="1.10.1740.10">
    <property type="match status" value="1"/>
</dbReference>
<feature type="domain" description="RNA polymerase sigma factor 70 region 4 type 2" evidence="8">
    <location>
        <begin position="125"/>
        <end position="174"/>
    </location>
</feature>
<evidence type="ECO:0000256" key="3">
    <source>
        <dbReference type="ARBA" id="ARBA00023015"/>
    </source>
</evidence>
<evidence type="ECO:0000256" key="5">
    <source>
        <dbReference type="ARBA" id="ARBA00023125"/>
    </source>
</evidence>
<keyword evidence="10" id="KW-1185">Reference proteome</keyword>
<dbReference type="Pfam" id="PF08281">
    <property type="entry name" value="Sigma70_r4_2"/>
    <property type="match status" value="1"/>
</dbReference>
<dbReference type="InterPro" id="IPR052704">
    <property type="entry name" value="ECF_Sigma-70_Domain"/>
</dbReference>
<evidence type="ECO:0000256" key="1">
    <source>
        <dbReference type="ARBA" id="ARBA00010641"/>
    </source>
</evidence>
<feature type="domain" description="RNA polymerase sigma-70 region 2" evidence="7">
    <location>
        <begin position="28"/>
        <end position="91"/>
    </location>
</feature>
<dbReference type="InterPro" id="IPR007627">
    <property type="entry name" value="RNA_pol_sigma70_r2"/>
</dbReference>
<dbReference type="PANTHER" id="PTHR30173">
    <property type="entry name" value="SIGMA 19 FACTOR"/>
    <property type="match status" value="1"/>
</dbReference>
<evidence type="ECO:0000259" key="8">
    <source>
        <dbReference type="Pfam" id="PF08281"/>
    </source>
</evidence>
<dbReference type="SUPFAM" id="SSF88659">
    <property type="entry name" value="Sigma3 and sigma4 domains of RNA polymerase sigma factors"/>
    <property type="match status" value="1"/>
</dbReference>
<dbReference type="InterPro" id="IPR013324">
    <property type="entry name" value="RNA_pol_sigma_r3/r4-like"/>
</dbReference>
<dbReference type="GO" id="GO:0006352">
    <property type="term" value="P:DNA-templated transcription initiation"/>
    <property type="evidence" value="ECO:0007669"/>
    <property type="project" value="InterPro"/>
</dbReference>